<evidence type="ECO:0000256" key="1">
    <source>
        <dbReference type="ARBA" id="ARBA00004123"/>
    </source>
</evidence>
<keyword evidence="10" id="KW-1185">Reference proteome</keyword>
<keyword evidence="2" id="KW-0805">Transcription regulation</keyword>
<dbReference type="NCBIfam" id="TIGR01557">
    <property type="entry name" value="myb_SHAQKYF"/>
    <property type="match status" value="1"/>
</dbReference>
<feature type="domain" description="Myb-like" evidence="7">
    <location>
        <begin position="61"/>
        <end position="106"/>
    </location>
</feature>
<dbReference type="EMBL" id="VEPZ02001421">
    <property type="protein sequence ID" value="KAE8674129.1"/>
    <property type="molecule type" value="Genomic_DNA"/>
</dbReference>
<dbReference type="PANTHER" id="PTHR44191:SF4">
    <property type="entry name" value="OS01G0187900 PROTEIN"/>
    <property type="match status" value="1"/>
</dbReference>
<name>A0A6A2YDW8_HIBSY</name>
<evidence type="ECO:0000313" key="10">
    <source>
        <dbReference type="Proteomes" id="UP000436088"/>
    </source>
</evidence>
<protein>
    <submittedName>
        <fullName evidence="9">Transcription factor MYB1R1</fullName>
    </submittedName>
</protein>
<sequence>MGNLSSAHYHSPSSAAASPNPDSFLLYHVRHPNHDPCCYLSDDLAARVSTNHRGEIKKGIPWTEEEHRLFLVGLQTLGKGDWRGIARMFVMSRTSTQVASHAQKYFTRQNNFTPRKRHSSLFDMAANTPEELEELVGMSQLSIRGAENGHREPSPPSLKLHGEPSRESHLM</sequence>
<evidence type="ECO:0000256" key="3">
    <source>
        <dbReference type="ARBA" id="ARBA00023125"/>
    </source>
</evidence>
<evidence type="ECO:0000256" key="5">
    <source>
        <dbReference type="ARBA" id="ARBA00023242"/>
    </source>
</evidence>
<accession>A0A6A2YDW8</accession>
<evidence type="ECO:0000259" key="7">
    <source>
        <dbReference type="PROSITE" id="PS50090"/>
    </source>
</evidence>
<dbReference type="FunFam" id="1.10.10.60:FF:000009">
    <property type="entry name" value="transcription factor MYB1R1"/>
    <property type="match status" value="1"/>
</dbReference>
<dbReference type="GO" id="GO:0003677">
    <property type="term" value="F:DNA binding"/>
    <property type="evidence" value="ECO:0007669"/>
    <property type="project" value="UniProtKB-KW"/>
</dbReference>
<dbReference type="CDD" id="cd00167">
    <property type="entry name" value="SANT"/>
    <property type="match status" value="1"/>
</dbReference>
<gene>
    <name evidence="9" type="ORF">F3Y22_tig00111769pilonHSYRG00447</name>
</gene>
<keyword evidence="5" id="KW-0539">Nucleus</keyword>
<dbReference type="Proteomes" id="UP000436088">
    <property type="component" value="Unassembled WGS sequence"/>
</dbReference>
<organism evidence="9 10">
    <name type="scientific">Hibiscus syriacus</name>
    <name type="common">Rose of Sharon</name>
    <dbReference type="NCBI Taxonomy" id="106335"/>
    <lineage>
        <taxon>Eukaryota</taxon>
        <taxon>Viridiplantae</taxon>
        <taxon>Streptophyta</taxon>
        <taxon>Embryophyta</taxon>
        <taxon>Tracheophyta</taxon>
        <taxon>Spermatophyta</taxon>
        <taxon>Magnoliopsida</taxon>
        <taxon>eudicotyledons</taxon>
        <taxon>Gunneridae</taxon>
        <taxon>Pentapetalae</taxon>
        <taxon>rosids</taxon>
        <taxon>malvids</taxon>
        <taxon>Malvales</taxon>
        <taxon>Malvaceae</taxon>
        <taxon>Malvoideae</taxon>
        <taxon>Hibiscus</taxon>
    </lineage>
</organism>
<reference evidence="9" key="1">
    <citation type="submission" date="2019-09" db="EMBL/GenBank/DDBJ databases">
        <title>Draft genome information of white flower Hibiscus syriacus.</title>
        <authorList>
            <person name="Kim Y.-M."/>
        </authorList>
    </citation>
    <scope>NUCLEOTIDE SEQUENCE [LARGE SCALE GENOMIC DNA]</scope>
    <source>
        <strain evidence="9">YM2019G1</strain>
    </source>
</reference>
<comment type="caution">
    <text evidence="9">The sequence shown here is derived from an EMBL/GenBank/DDBJ whole genome shotgun (WGS) entry which is preliminary data.</text>
</comment>
<dbReference type="SUPFAM" id="SSF46689">
    <property type="entry name" value="Homeodomain-like"/>
    <property type="match status" value="1"/>
</dbReference>
<evidence type="ECO:0000256" key="4">
    <source>
        <dbReference type="ARBA" id="ARBA00023163"/>
    </source>
</evidence>
<feature type="region of interest" description="Disordered" evidence="6">
    <location>
        <begin position="145"/>
        <end position="171"/>
    </location>
</feature>
<feature type="compositionally biased region" description="Basic and acidic residues" evidence="6">
    <location>
        <begin position="160"/>
        <end position="171"/>
    </location>
</feature>
<dbReference type="SMART" id="SM00717">
    <property type="entry name" value="SANT"/>
    <property type="match status" value="1"/>
</dbReference>
<dbReference type="PROSITE" id="PS50090">
    <property type="entry name" value="MYB_LIKE"/>
    <property type="match status" value="1"/>
</dbReference>
<keyword evidence="4" id="KW-0804">Transcription</keyword>
<proteinExistence type="predicted"/>
<evidence type="ECO:0000256" key="6">
    <source>
        <dbReference type="SAM" id="MobiDB-lite"/>
    </source>
</evidence>
<evidence type="ECO:0000256" key="2">
    <source>
        <dbReference type="ARBA" id="ARBA00023015"/>
    </source>
</evidence>
<dbReference type="InterPro" id="IPR052245">
    <property type="entry name" value="Plant_Stress_Dev_TF"/>
</dbReference>
<comment type="subcellular location">
    <subcellularLocation>
        <location evidence="1">Nucleus</location>
    </subcellularLocation>
</comment>
<dbReference type="InterPro" id="IPR017930">
    <property type="entry name" value="Myb_dom"/>
</dbReference>
<dbReference type="PROSITE" id="PS51294">
    <property type="entry name" value="HTH_MYB"/>
    <property type="match status" value="1"/>
</dbReference>
<dbReference type="InterPro" id="IPR001005">
    <property type="entry name" value="SANT/Myb"/>
</dbReference>
<dbReference type="InterPro" id="IPR006447">
    <property type="entry name" value="Myb_dom_plants"/>
</dbReference>
<feature type="domain" description="HTH myb-type" evidence="8">
    <location>
        <begin position="54"/>
        <end position="110"/>
    </location>
</feature>
<dbReference type="GO" id="GO:0005634">
    <property type="term" value="C:nucleus"/>
    <property type="evidence" value="ECO:0007669"/>
    <property type="project" value="UniProtKB-SubCell"/>
</dbReference>
<dbReference type="Gene3D" id="1.10.10.60">
    <property type="entry name" value="Homeodomain-like"/>
    <property type="match status" value="1"/>
</dbReference>
<evidence type="ECO:0000313" key="9">
    <source>
        <dbReference type="EMBL" id="KAE8674129.1"/>
    </source>
</evidence>
<dbReference type="PANTHER" id="PTHR44191">
    <property type="entry name" value="TRANSCRIPTION FACTOR KUA1"/>
    <property type="match status" value="1"/>
</dbReference>
<evidence type="ECO:0000259" key="8">
    <source>
        <dbReference type="PROSITE" id="PS51294"/>
    </source>
</evidence>
<dbReference type="GO" id="GO:0006355">
    <property type="term" value="P:regulation of DNA-templated transcription"/>
    <property type="evidence" value="ECO:0007669"/>
    <property type="project" value="UniProtKB-ARBA"/>
</dbReference>
<dbReference type="GO" id="GO:0009723">
    <property type="term" value="P:response to ethylene"/>
    <property type="evidence" value="ECO:0007669"/>
    <property type="project" value="TreeGrafter"/>
</dbReference>
<dbReference type="AlphaFoldDB" id="A0A6A2YDW8"/>
<dbReference type="GO" id="GO:0009739">
    <property type="term" value="P:response to gibberellin"/>
    <property type="evidence" value="ECO:0007669"/>
    <property type="project" value="TreeGrafter"/>
</dbReference>
<dbReference type="Pfam" id="PF00249">
    <property type="entry name" value="Myb_DNA-binding"/>
    <property type="match status" value="1"/>
</dbReference>
<dbReference type="InterPro" id="IPR009057">
    <property type="entry name" value="Homeodomain-like_sf"/>
</dbReference>
<keyword evidence="3" id="KW-0238">DNA-binding</keyword>